<feature type="transmembrane region" description="Helical" evidence="1">
    <location>
        <begin position="101"/>
        <end position="118"/>
    </location>
</feature>
<keyword evidence="1" id="KW-0472">Membrane</keyword>
<sequence length="358" mass="39929">MSSTAVCADCNAVVGFDAASCGDCGRVFPKAPPRRKPVDQEFYAHNYATMGIIAMVVMGFTMVFWRDQVTVVDTSFVGIVFAGTFLPMLVARLGLIHTPRAAWVGFALTLAVVAGYRIHTVSKAVDELHASQAAVAEFDDALRQLRERHRLFLMRDETGESLAAGKPAEVRAATSANDMHALLAAVLRANSDRTMQLHTAWQREMDKIKEVVRPQRMVTAKGLGELRATLDVYRAANAKLAEDEQAMRLDLLKQVDTIIGDRPERDAVLERIRSDMTLRGAQIARIAAHNETVGNVAEETFAFMRKRLGHVQFANNALIFDDLVQLQAFRKFGDRFQNLEDEELEMRMQMVAALGRYR</sequence>
<evidence type="ECO:0000256" key="1">
    <source>
        <dbReference type="SAM" id="Phobius"/>
    </source>
</evidence>
<accession>A0A0A2X5S4</accession>
<keyword evidence="3" id="KW-1185">Reference proteome</keyword>
<keyword evidence="1" id="KW-0812">Transmembrane</keyword>
<dbReference type="PATRIC" id="fig|1300345.3.peg.441"/>
<reference evidence="2 3" key="1">
    <citation type="submission" date="2014-09" db="EMBL/GenBank/DDBJ databases">
        <title>Genome sequences of Lysobacter dokdonensis DS-58.</title>
        <authorList>
            <person name="Kim J.F."/>
            <person name="Kwak M.-J."/>
        </authorList>
    </citation>
    <scope>NUCLEOTIDE SEQUENCE [LARGE SCALE GENOMIC DNA]</scope>
    <source>
        <strain evidence="2 3">DS-58</strain>
    </source>
</reference>
<feature type="transmembrane region" description="Helical" evidence="1">
    <location>
        <begin position="76"/>
        <end position="95"/>
    </location>
</feature>
<keyword evidence="1" id="KW-1133">Transmembrane helix</keyword>
<dbReference type="RefSeq" id="WP_036165089.1">
    <property type="nucleotide sequence ID" value="NZ_JRKJ01000002.1"/>
</dbReference>
<organism evidence="2 3">
    <name type="scientific">Lysobacter dokdonensis DS-58</name>
    <dbReference type="NCBI Taxonomy" id="1300345"/>
    <lineage>
        <taxon>Bacteria</taxon>
        <taxon>Pseudomonadati</taxon>
        <taxon>Pseudomonadota</taxon>
        <taxon>Gammaproteobacteria</taxon>
        <taxon>Lysobacterales</taxon>
        <taxon>Lysobacteraceae</taxon>
        <taxon>Noviluteimonas</taxon>
    </lineage>
</organism>
<feature type="transmembrane region" description="Helical" evidence="1">
    <location>
        <begin position="42"/>
        <end position="64"/>
    </location>
</feature>
<comment type="caution">
    <text evidence="2">The sequence shown here is derived from an EMBL/GenBank/DDBJ whole genome shotgun (WGS) entry which is preliminary data.</text>
</comment>
<evidence type="ECO:0000313" key="2">
    <source>
        <dbReference type="EMBL" id="KGQ20584.1"/>
    </source>
</evidence>
<protein>
    <recommendedName>
        <fullName evidence="4">Transmembrane protein</fullName>
    </recommendedName>
</protein>
<dbReference type="EMBL" id="JRKJ01000002">
    <property type="protein sequence ID" value="KGQ20584.1"/>
    <property type="molecule type" value="Genomic_DNA"/>
</dbReference>
<gene>
    <name evidence="2" type="ORF">LF41_1121</name>
</gene>
<dbReference type="STRING" id="1300345.LF41_1121"/>
<evidence type="ECO:0000313" key="3">
    <source>
        <dbReference type="Proteomes" id="UP000030518"/>
    </source>
</evidence>
<evidence type="ECO:0008006" key="4">
    <source>
        <dbReference type="Google" id="ProtNLM"/>
    </source>
</evidence>
<name>A0A0A2X5S4_9GAMM</name>
<proteinExistence type="predicted"/>
<dbReference type="AlphaFoldDB" id="A0A0A2X5S4"/>
<dbReference type="Proteomes" id="UP000030518">
    <property type="component" value="Unassembled WGS sequence"/>
</dbReference>